<dbReference type="InterPro" id="IPR017439">
    <property type="entry name" value="Amidohydrolase"/>
</dbReference>
<reference evidence="2 3" key="1">
    <citation type="submission" date="2023-07" db="EMBL/GenBank/DDBJ databases">
        <title>The novel representative of Negativicutes class, Anaeroselena agilis gen. nov. sp. nov.</title>
        <authorList>
            <person name="Prokofeva M.I."/>
            <person name="Elcheninov A.G."/>
            <person name="Klyukina A."/>
            <person name="Kublanov I.V."/>
            <person name="Frolov E.N."/>
            <person name="Podosokorskaya O.A."/>
        </authorList>
    </citation>
    <scope>NUCLEOTIDE SEQUENCE [LARGE SCALE GENOMIC DNA]</scope>
    <source>
        <strain evidence="2 3">4137-cl</strain>
    </source>
</reference>
<proteinExistence type="predicted"/>
<evidence type="ECO:0000313" key="2">
    <source>
        <dbReference type="EMBL" id="MDT8903188.1"/>
    </source>
</evidence>
<dbReference type="SUPFAM" id="SSF55031">
    <property type="entry name" value="Bacterial exopeptidase dimerisation domain"/>
    <property type="match status" value="1"/>
</dbReference>
<dbReference type="Gene3D" id="3.40.630.10">
    <property type="entry name" value="Zn peptidases"/>
    <property type="match status" value="1"/>
</dbReference>
<dbReference type="SUPFAM" id="SSF53187">
    <property type="entry name" value="Zn-dependent exopeptidases"/>
    <property type="match status" value="1"/>
</dbReference>
<dbReference type="InterPro" id="IPR036264">
    <property type="entry name" value="Bact_exopeptidase_dim_dom"/>
</dbReference>
<dbReference type="Pfam" id="PF01546">
    <property type="entry name" value="Peptidase_M20"/>
    <property type="match status" value="1"/>
</dbReference>
<dbReference type="PANTHER" id="PTHR11014">
    <property type="entry name" value="PEPTIDASE M20 FAMILY MEMBER"/>
    <property type="match status" value="1"/>
</dbReference>
<organism evidence="2 3">
    <name type="scientific">Anaeroselena agilis</name>
    <dbReference type="NCBI Taxonomy" id="3063788"/>
    <lineage>
        <taxon>Bacteria</taxon>
        <taxon>Bacillati</taxon>
        <taxon>Bacillota</taxon>
        <taxon>Negativicutes</taxon>
        <taxon>Acetonemataceae</taxon>
        <taxon>Anaeroselena</taxon>
    </lineage>
</organism>
<dbReference type="EMBL" id="JAUOZS010000001">
    <property type="protein sequence ID" value="MDT8903188.1"/>
    <property type="molecule type" value="Genomic_DNA"/>
</dbReference>
<dbReference type="InterPro" id="IPR011650">
    <property type="entry name" value="Peptidase_M20_dimer"/>
</dbReference>
<accession>A0ABU3P2A6</accession>
<dbReference type="RefSeq" id="WP_413781647.1">
    <property type="nucleotide sequence ID" value="NZ_JAUOZS010000001.1"/>
</dbReference>
<dbReference type="Gene3D" id="3.30.70.360">
    <property type="match status" value="1"/>
</dbReference>
<dbReference type="Proteomes" id="UP001254848">
    <property type="component" value="Unassembled WGS sequence"/>
</dbReference>
<comment type="caution">
    <text evidence="2">The sequence shown here is derived from an EMBL/GenBank/DDBJ whole genome shotgun (WGS) entry which is preliminary data.</text>
</comment>
<dbReference type="PANTHER" id="PTHR11014:SF63">
    <property type="entry name" value="METALLOPEPTIDASE, PUTATIVE (AFU_ORTHOLOGUE AFUA_6G09600)-RELATED"/>
    <property type="match status" value="1"/>
</dbReference>
<gene>
    <name evidence="2" type="ORF">Q4T40_18285</name>
</gene>
<dbReference type="PIRSF" id="PIRSF005962">
    <property type="entry name" value="Pept_M20D_amidohydro"/>
    <property type="match status" value="1"/>
</dbReference>
<sequence length="401" mass="42109">MRDNILGKSLESLVTELRRDFHRHPELSGEEKRTAAVIADCLRQLGIAAETFGTHHGVGGVITGGKPGPTVALRADMDALPIQEEPDAPYRSLTPGVMHACGHDAHMAMLLGAAALLVRNRESLAGTVKLVFQPAEEANPVGGAQLILREGFLDDAAAIFGLHVWPDLPTGHVGVKPGALMAASDRFTVRIMGKGAHAGQPHQGVDAITVGAAVINSFSHLISRQTNPVDTATLSIGSIHGGERYNVIAREVVMEGTIRTLDEATRREIPAQMKKLLAGIAQAYGATFALDHQPGYPVLNNWSGPTRTVIDAACRVAGKEQVHTDVKPELGAEDFANYLTRIPGAFFWLGCSAAGEKAAALHNSGFCLDEAALPVGAKLLYQIAVDALAGCRGAGGDGSAA</sequence>
<evidence type="ECO:0000313" key="3">
    <source>
        <dbReference type="Proteomes" id="UP001254848"/>
    </source>
</evidence>
<protein>
    <submittedName>
        <fullName evidence="2">Amidohydrolase</fullName>
    </submittedName>
</protein>
<dbReference type="Pfam" id="PF07687">
    <property type="entry name" value="M20_dimer"/>
    <property type="match status" value="1"/>
</dbReference>
<feature type="domain" description="Peptidase M20 dimerisation" evidence="1">
    <location>
        <begin position="186"/>
        <end position="280"/>
    </location>
</feature>
<dbReference type="InterPro" id="IPR002933">
    <property type="entry name" value="Peptidase_M20"/>
</dbReference>
<evidence type="ECO:0000259" key="1">
    <source>
        <dbReference type="Pfam" id="PF07687"/>
    </source>
</evidence>
<keyword evidence="3" id="KW-1185">Reference proteome</keyword>
<name>A0ABU3P2A6_9FIRM</name>
<dbReference type="NCBIfam" id="TIGR01891">
    <property type="entry name" value="amidohydrolases"/>
    <property type="match status" value="1"/>
</dbReference>